<reference evidence="5" key="1">
    <citation type="journal article" date="2014" name="Int. J. Syst. Evol. Microbiol.">
        <title>Complete genome sequence of Corynebacterium casei LMG S-19264T (=DSM 44701T), isolated from a smear-ripened cheese.</title>
        <authorList>
            <consortium name="US DOE Joint Genome Institute (JGI-PGF)"/>
            <person name="Walter F."/>
            <person name="Albersmeier A."/>
            <person name="Kalinowski J."/>
            <person name="Ruckert C."/>
        </authorList>
    </citation>
    <scope>NUCLEOTIDE SEQUENCE</scope>
    <source>
        <strain evidence="5">NBRC 110071</strain>
    </source>
</reference>
<dbReference type="Pfam" id="PF12625">
    <property type="entry name" value="Arabinose_bd"/>
    <property type="match status" value="1"/>
</dbReference>
<comment type="caution">
    <text evidence="5">The sequence shown here is derived from an EMBL/GenBank/DDBJ whole genome shotgun (WGS) entry which is preliminary data.</text>
</comment>
<dbReference type="SUPFAM" id="SSF46689">
    <property type="entry name" value="Homeodomain-like"/>
    <property type="match status" value="1"/>
</dbReference>
<keyword evidence="3" id="KW-0804">Transcription</keyword>
<accession>A0AA37S923</accession>
<dbReference type="InterPro" id="IPR018060">
    <property type="entry name" value="HTH_AraC"/>
</dbReference>
<dbReference type="InterPro" id="IPR032687">
    <property type="entry name" value="AraC-type_N"/>
</dbReference>
<dbReference type="PANTHER" id="PTHR47894:SF1">
    <property type="entry name" value="HTH-TYPE TRANSCRIPTIONAL REGULATOR VQSM"/>
    <property type="match status" value="1"/>
</dbReference>
<keyword evidence="1" id="KW-0805">Transcription regulation</keyword>
<evidence type="ECO:0000256" key="1">
    <source>
        <dbReference type="ARBA" id="ARBA00023015"/>
    </source>
</evidence>
<dbReference type="PROSITE" id="PS01124">
    <property type="entry name" value="HTH_ARAC_FAMILY_2"/>
    <property type="match status" value="1"/>
</dbReference>
<evidence type="ECO:0000256" key="3">
    <source>
        <dbReference type="ARBA" id="ARBA00023163"/>
    </source>
</evidence>
<name>A0AA37S923_9GAMM</name>
<dbReference type="Pfam" id="PF12833">
    <property type="entry name" value="HTH_18"/>
    <property type="match status" value="1"/>
</dbReference>
<proteinExistence type="predicted"/>
<keyword evidence="2" id="KW-0238">DNA-binding</keyword>
<evidence type="ECO:0000313" key="5">
    <source>
        <dbReference type="EMBL" id="GLQ30438.1"/>
    </source>
</evidence>
<evidence type="ECO:0000313" key="6">
    <source>
        <dbReference type="Proteomes" id="UP001161389"/>
    </source>
</evidence>
<sequence>MQNEASTHTTLATWALAVERALQTEGADTVEIFKKANIDRNTLLETDARIPVSTMWQLWRAAVEITGNDAIGIRVAETLFPTHLNALMFAMQASETIQDCIERLSRYAKVVSTIGSIDVDYAEDVVCIRMISSIEPDRPYQPIDALLAVVVKVIRDILEPVDQNRILTIRLCRPTPEKLETFQRFFKCPIEFSASANEIILDKEILTARLASANSEMARVNDELLNDYLKRLNNESTSLKVRKQILKLMGSEHLNQEFIASRLNMSVRNLHRKLSDEGQNFKELLDSTRKELALRYLKMSNISIGELTFSLGFVDQSSFSRAFKRWTGKTPSQFRKQPTEK</sequence>
<protein>
    <submittedName>
        <fullName evidence="5">AraC family transcriptional regulator</fullName>
    </submittedName>
</protein>
<reference evidence="5" key="2">
    <citation type="submission" date="2023-01" db="EMBL/GenBank/DDBJ databases">
        <title>Draft genome sequence of Litoribrevibacter albus strain NBRC 110071.</title>
        <authorList>
            <person name="Sun Q."/>
            <person name="Mori K."/>
        </authorList>
    </citation>
    <scope>NUCLEOTIDE SEQUENCE</scope>
    <source>
        <strain evidence="5">NBRC 110071</strain>
    </source>
</reference>
<dbReference type="InterPro" id="IPR009057">
    <property type="entry name" value="Homeodomain-like_sf"/>
</dbReference>
<evidence type="ECO:0000259" key="4">
    <source>
        <dbReference type="PROSITE" id="PS01124"/>
    </source>
</evidence>
<dbReference type="Gene3D" id="1.10.10.60">
    <property type="entry name" value="Homeodomain-like"/>
    <property type="match status" value="1"/>
</dbReference>
<organism evidence="5 6">
    <name type="scientific">Litoribrevibacter albus</name>
    <dbReference type="NCBI Taxonomy" id="1473156"/>
    <lineage>
        <taxon>Bacteria</taxon>
        <taxon>Pseudomonadati</taxon>
        <taxon>Pseudomonadota</taxon>
        <taxon>Gammaproteobacteria</taxon>
        <taxon>Oceanospirillales</taxon>
        <taxon>Oceanospirillaceae</taxon>
        <taxon>Litoribrevibacter</taxon>
    </lineage>
</organism>
<evidence type="ECO:0000256" key="2">
    <source>
        <dbReference type="ARBA" id="ARBA00023125"/>
    </source>
</evidence>
<dbReference type="EMBL" id="BSNM01000003">
    <property type="protein sequence ID" value="GLQ30438.1"/>
    <property type="molecule type" value="Genomic_DNA"/>
</dbReference>
<dbReference type="Proteomes" id="UP001161389">
    <property type="component" value="Unassembled WGS sequence"/>
</dbReference>
<dbReference type="PANTHER" id="PTHR47894">
    <property type="entry name" value="HTH-TYPE TRANSCRIPTIONAL REGULATOR GADX"/>
    <property type="match status" value="1"/>
</dbReference>
<dbReference type="GO" id="GO:0003700">
    <property type="term" value="F:DNA-binding transcription factor activity"/>
    <property type="evidence" value="ECO:0007669"/>
    <property type="project" value="InterPro"/>
</dbReference>
<dbReference type="GO" id="GO:0000976">
    <property type="term" value="F:transcription cis-regulatory region binding"/>
    <property type="evidence" value="ECO:0007669"/>
    <property type="project" value="TreeGrafter"/>
</dbReference>
<dbReference type="RefSeq" id="WP_284379300.1">
    <property type="nucleotide sequence ID" value="NZ_BSNM01000003.1"/>
</dbReference>
<gene>
    <name evidence="5" type="primary">adiY_2</name>
    <name evidence="5" type="ORF">GCM10007876_09160</name>
</gene>
<feature type="domain" description="HTH araC/xylS-type" evidence="4">
    <location>
        <begin position="239"/>
        <end position="337"/>
    </location>
</feature>
<dbReference type="PRINTS" id="PR00032">
    <property type="entry name" value="HTHARAC"/>
</dbReference>
<dbReference type="GO" id="GO:0005829">
    <property type="term" value="C:cytosol"/>
    <property type="evidence" value="ECO:0007669"/>
    <property type="project" value="TreeGrafter"/>
</dbReference>
<keyword evidence="6" id="KW-1185">Reference proteome</keyword>
<dbReference type="InterPro" id="IPR020449">
    <property type="entry name" value="Tscrpt_reg_AraC-type_HTH"/>
</dbReference>
<dbReference type="SMART" id="SM00342">
    <property type="entry name" value="HTH_ARAC"/>
    <property type="match status" value="1"/>
</dbReference>
<dbReference type="AlphaFoldDB" id="A0AA37S923"/>